<sequence>MPPPAPRPRRVLVALPLVVFAGLALLFFVRLGAGDPSRIPSPLIGHPVPEFTLPPLAGRPAAPAAAAGLDAAALKAGHVTLVNVFASWCAECHDEHEVLMALAKSPRLQELGIPIDGIAYKDKAEDARRYLGQKGDPYAAVGDDRTGRTAIDFGVYGVPETFVVKGDGTLAYKFIGPVTPDNIGTLEAEIDKAAAP</sequence>
<dbReference type="PANTHER" id="PTHR42852:SF6">
    <property type="entry name" value="THIOL:DISULFIDE INTERCHANGE PROTEIN DSBE"/>
    <property type="match status" value="1"/>
</dbReference>
<evidence type="ECO:0000256" key="1">
    <source>
        <dbReference type="ARBA" id="ARBA00004196"/>
    </source>
</evidence>
<evidence type="ECO:0000256" key="4">
    <source>
        <dbReference type="ARBA" id="ARBA00023157"/>
    </source>
</evidence>
<organism evidence="7 8">
    <name type="scientific">Lichenibacterium minor</name>
    <dbReference type="NCBI Taxonomy" id="2316528"/>
    <lineage>
        <taxon>Bacteria</taxon>
        <taxon>Pseudomonadati</taxon>
        <taxon>Pseudomonadota</taxon>
        <taxon>Alphaproteobacteria</taxon>
        <taxon>Hyphomicrobiales</taxon>
        <taxon>Lichenihabitantaceae</taxon>
        <taxon>Lichenibacterium</taxon>
    </lineage>
</organism>
<keyword evidence="3" id="KW-0201">Cytochrome c-type biogenesis</keyword>
<gene>
    <name evidence="7" type="ORF">D3273_16760</name>
</gene>
<evidence type="ECO:0000313" key="7">
    <source>
        <dbReference type="EMBL" id="RYC30883.1"/>
    </source>
</evidence>
<dbReference type="Pfam" id="PF08534">
    <property type="entry name" value="Redoxin"/>
    <property type="match status" value="1"/>
</dbReference>
<dbReference type="PANTHER" id="PTHR42852">
    <property type="entry name" value="THIOL:DISULFIDE INTERCHANGE PROTEIN DSBE"/>
    <property type="match status" value="1"/>
</dbReference>
<proteinExistence type="inferred from homology"/>
<dbReference type="NCBIfam" id="TIGR00385">
    <property type="entry name" value="dsbE"/>
    <property type="match status" value="1"/>
</dbReference>
<feature type="domain" description="Thioredoxin" evidence="6">
    <location>
        <begin position="42"/>
        <end position="195"/>
    </location>
</feature>
<dbReference type="AlphaFoldDB" id="A0A4Q2U314"/>
<dbReference type="EMBL" id="QYBB01000020">
    <property type="protein sequence ID" value="RYC30883.1"/>
    <property type="molecule type" value="Genomic_DNA"/>
</dbReference>
<reference evidence="7 8" key="2">
    <citation type="submission" date="2019-02" db="EMBL/GenBank/DDBJ databases">
        <title>'Lichenibacterium ramalinii' gen. nov. sp. nov., 'Lichenibacterium minor' gen. nov. sp. nov.</title>
        <authorList>
            <person name="Pankratov T."/>
        </authorList>
    </citation>
    <scope>NUCLEOTIDE SEQUENCE [LARGE SCALE GENOMIC DNA]</scope>
    <source>
        <strain evidence="7 8">RmlP026</strain>
    </source>
</reference>
<evidence type="ECO:0000313" key="8">
    <source>
        <dbReference type="Proteomes" id="UP000290759"/>
    </source>
</evidence>
<dbReference type="GO" id="GO:0015036">
    <property type="term" value="F:disulfide oxidoreductase activity"/>
    <property type="evidence" value="ECO:0007669"/>
    <property type="project" value="InterPro"/>
</dbReference>
<accession>A0A4Q2U314</accession>
<dbReference type="InterPro" id="IPR013740">
    <property type="entry name" value="Redoxin"/>
</dbReference>
<comment type="subcellular location">
    <subcellularLocation>
        <location evidence="1">Cell envelope</location>
    </subcellularLocation>
</comment>
<evidence type="ECO:0000256" key="5">
    <source>
        <dbReference type="ARBA" id="ARBA00023284"/>
    </source>
</evidence>
<dbReference type="GO" id="GO:0030288">
    <property type="term" value="C:outer membrane-bounded periplasmic space"/>
    <property type="evidence" value="ECO:0007669"/>
    <property type="project" value="InterPro"/>
</dbReference>
<reference evidence="7 8" key="1">
    <citation type="submission" date="2018-12" db="EMBL/GenBank/DDBJ databases">
        <authorList>
            <person name="Grouzdev D.S."/>
            <person name="Krutkina M.S."/>
        </authorList>
    </citation>
    <scope>NUCLEOTIDE SEQUENCE [LARGE SCALE GENOMIC DNA]</scope>
    <source>
        <strain evidence="7 8">RmlP026</strain>
    </source>
</reference>
<comment type="caution">
    <text evidence="7">The sequence shown here is derived from an EMBL/GenBank/DDBJ whole genome shotgun (WGS) entry which is preliminary data.</text>
</comment>
<dbReference type="OrthoDB" id="9799347at2"/>
<dbReference type="Gene3D" id="3.40.30.10">
    <property type="entry name" value="Glutaredoxin"/>
    <property type="match status" value="1"/>
</dbReference>
<comment type="similarity">
    <text evidence="2">Belongs to the thioredoxin family. DsbE subfamily.</text>
</comment>
<dbReference type="InterPro" id="IPR013766">
    <property type="entry name" value="Thioredoxin_domain"/>
</dbReference>
<dbReference type="GO" id="GO:0017004">
    <property type="term" value="P:cytochrome complex assembly"/>
    <property type="evidence" value="ECO:0007669"/>
    <property type="project" value="UniProtKB-KW"/>
</dbReference>
<keyword evidence="4" id="KW-1015">Disulfide bond</keyword>
<protein>
    <submittedName>
        <fullName evidence="7">DsbE family thiol:disulfide interchange protein</fullName>
    </submittedName>
</protein>
<keyword evidence="8" id="KW-1185">Reference proteome</keyword>
<evidence type="ECO:0000259" key="6">
    <source>
        <dbReference type="PROSITE" id="PS51352"/>
    </source>
</evidence>
<dbReference type="InterPro" id="IPR050553">
    <property type="entry name" value="Thioredoxin_ResA/DsbE_sf"/>
</dbReference>
<dbReference type="InterPro" id="IPR004799">
    <property type="entry name" value="Periplasmic_diS_OxRdtase_DsbE"/>
</dbReference>
<dbReference type="InterPro" id="IPR036249">
    <property type="entry name" value="Thioredoxin-like_sf"/>
</dbReference>
<keyword evidence="5" id="KW-0676">Redox-active center</keyword>
<dbReference type="SUPFAM" id="SSF52833">
    <property type="entry name" value="Thioredoxin-like"/>
    <property type="match status" value="1"/>
</dbReference>
<dbReference type="PROSITE" id="PS51352">
    <property type="entry name" value="THIOREDOXIN_2"/>
    <property type="match status" value="1"/>
</dbReference>
<dbReference type="Proteomes" id="UP000290759">
    <property type="component" value="Unassembled WGS sequence"/>
</dbReference>
<name>A0A4Q2U314_9HYPH</name>
<evidence type="ECO:0000256" key="2">
    <source>
        <dbReference type="ARBA" id="ARBA00007758"/>
    </source>
</evidence>
<evidence type="ECO:0000256" key="3">
    <source>
        <dbReference type="ARBA" id="ARBA00022748"/>
    </source>
</evidence>